<dbReference type="InterPro" id="IPR013099">
    <property type="entry name" value="K_chnl_dom"/>
</dbReference>
<keyword evidence="2" id="KW-0813">Transport</keyword>
<organism evidence="13 14">
    <name type="scientific">Uabimicrobium amorphum</name>
    <dbReference type="NCBI Taxonomy" id="2596890"/>
    <lineage>
        <taxon>Bacteria</taxon>
        <taxon>Pseudomonadati</taxon>
        <taxon>Planctomycetota</taxon>
        <taxon>Candidatus Uabimicrobiia</taxon>
        <taxon>Candidatus Uabimicrobiales</taxon>
        <taxon>Candidatus Uabimicrobiaceae</taxon>
        <taxon>Candidatus Uabimicrobium</taxon>
    </lineage>
</organism>
<dbReference type="Pfam" id="PF00497">
    <property type="entry name" value="SBP_bac_3"/>
    <property type="match status" value="1"/>
</dbReference>
<evidence type="ECO:0000256" key="6">
    <source>
        <dbReference type="ARBA" id="ARBA00023136"/>
    </source>
</evidence>
<protein>
    <submittedName>
        <fullName evidence="13">Amino acid ABC transporter substrate-binding protein</fullName>
    </submittedName>
</protein>
<keyword evidence="3 10" id="KW-0812">Transmembrane</keyword>
<keyword evidence="8" id="KW-0325">Glycoprotein</keyword>
<gene>
    <name evidence="13" type="ORF">UABAM_02392</name>
</gene>
<name>A0A5S9F2U3_UABAM</name>
<evidence type="ECO:0000313" key="13">
    <source>
        <dbReference type="EMBL" id="BBM84037.1"/>
    </source>
</evidence>
<evidence type="ECO:0000256" key="4">
    <source>
        <dbReference type="ARBA" id="ARBA00022989"/>
    </source>
</evidence>
<dbReference type="SMART" id="SM00062">
    <property type="entry name" value="PBPb"/>
    <property type="match status" value="1"/>
</dbReference>
<reference evidence="13 14" key="1">
    <citation type="submission" date="2019-08" db="EMBL/GenBank/DDBJ databases">
        <title>Complete genome sequence of Candidatus Uab amorphum.</title>
        <authorList>
            <person name="Shiratori T."/>
            <person name="Suzuki S."/>
            <person name="Kakizawa Y."/>
            <person name="Ishida K."/>
        </authorList>
    </citation>
    <scope>NUCLEOTIDE SEQUENCE [LARGE SCALE GENOMIC DNA]</scope>
    <source>
        <strain evidence="13 14">SRT547</strain>
    </source>
</reference>
<accession>A0A5S9F2U3</accession>
<evidence type="ECO:0000256" key="5">
    <source>
        <dbReference type="ARBA" id="ARBA00023065"/>
    </source>
</evidence>
<evidence type="ECO:0000256" key="1">
    <source>
        <dbReference type="ARBA" id="ARBA00004141"/>
    </source>
</evidence>
<keyword evidence="7" id="KW-0675">Receptor</keyword>
<keyword evidence="6 10" id="KW-0472">Membrane</keyword>
<dbReference type="GO" id="GO:0015276">
    <property type="term" value="F:ligand-gated monoatomic ion channel activity"/>
    <property type="evidence" value="ECO:0007669"/>
    <property type="project" value="InterPro"/>
</dbReference>
<dbReference type="SUPFAM" id="SSF81324">
    <property type="entry name" value="Voltage-gated potassium channels"/>
    <property type="match status" value="1"/>
</dbReference>
<dbReference type="PRINTS" id="PR00169">
    <property type="entry name" value="KCHANNEL"/>
</dbReference>
<dbReference type="InterPro" id="IPR015683">
    <property type="entry name" value="Ionotropic_Glu_rcpt"/>
</dbReference>
<dbReference type="Pfam" id="PF07885">
    <property type="entry name" value="Ion_trans_2"/>
    <property type="match status" value="1"/>
</dbReference>
<evidence type="ECO:0000256" key="3">
    <source>
        <dbReference type="ARBA" id="ARBA00022692"/>
    </source>
</evidence>
<feature type="transmembrane region" description="Helical" evidence="10">
    <location>
        <begin position="128"/>
        <end position="146"/>
    </location>
</feature>
<dbReference type="SUPFAM" id="SSF53850">
    <property type="entry name" value="Periplasmic binding protein-like II"/>
    <property type="match status" value="1"/>
</dbReference>
<sequence length="345" mass="39010">MTRLIIFLVLLCTTSAQESITVGIKSAPPFVILSQEKPSGFSIDLIEKIITDINKDAKIVYHIDEGISPHLQSIEEKRVDLGIAATTVTFEREARMEFSQPFYYSGLGILVREEESAKWKLIFSQETLLLFVALAIYVIVIANLIWFFERKQKTFSRIWHSGVAQGAWWTIVTMSTVGYGDFSPQTRMGRLLAIFVIFSGICLFGLLIASFSSALTLDRMGNNIKNMHDTMGFPVAVVSGTTGEKYMQKIHPNLVSVGSLSAALKALEEQRAKAVVHDIPILRYYMKNNTQPKLKLVEGIFFPSAYAIAFPIKSPLRKRVNIRLLKIMESELYNKLITKWFGRRE</sequence>
<keyword evidence="9" id="KW-0407">Ion channel</keyword>
<dbReference type="InterPro" id="IPR001638">
    <property type="entry name" value="Solute-binding_3/MltF_N"/>
</dbReference>
<feature type="domain" description="Solute-binding protein family 3/N-terminal" evidence="11">
    <location>
        <begin position="19"/>
        <end position="344"/>
    </location>
</feature>
<dbReference type="GO" id="GO:0016020">
    <property type="term" value="C:membrane"/>
    <property type="evidence" value="ECO:0007669"/>
    <property type="project" value="UniProtKB-SubCell"/>
</dbReference>
<dbReference type="AlphaFoldDB" id="A0A5S9F2U3"/>
<dbReference type="OrthoDB" id="5486437at2"/>
<comment type="subcellular location">
    <subcellularLocation>
        <location evidence="1">Membrane</location>
        <topology evidence="1">Multi-pass membrane protein</topology>
    </subcellularLocation>
</comment>
<evidence type="ECO:0000313" key="14">
    <source>
        <dbReference type="Proteomes" id="UP000326354"/>
    </source>
</evidence>
<keyword evidence="14" id="KW-1185">Reference proteome</keyword>
<feature type="transmembrane region" description="Helical" evidence="10">
    <location>
        <begin position="158"/>
        <end position="179"/>
    </location>
</feature>
<feature type="domain" description="Ionotropic glutamate receptor C-terminal" evidence="12">
    <location>
        <begin position="19"/>
        <end position="343"/>
    </location>
</feature>
<evidence type="ECO:0000256" key="2">
    <source>
        <dbReference type="ARBA" id="ARBA00022448"/>
    </source>
</evidence>
<evidence type="ECO:0000256" key="10">
    <source>
        <dbReference type="SAM" id="Phobius"/>
    </source>
</evidence>
<dbReference type="Gene3D" id="3.40.190.10">
    <property type="entry name" value="Periplasmic binding protein-like II"/>
    <property type="match status" value="3"/>
</dbReference>
<dbReference type="EMBL" id="AP019860">
    <property type="protein sequence ID" value="BBM84037.1"/>
    <property type="molecule type" value="Genomic_DNA"/>
</dbReference>
<evidence type="ECO:0000259" key="11">
    <source>
        <dbReference type="SMART" id="SM00062"/>
    </source>
</evidence>
<proteinExistence type="predicted"/>
<evidence type="ECO:0000256" key="9">
    <source>
        <dbReference type="ARBA" id="ARBA00023303"/>
    </source>
</evidence>
<dbReference type="InterPro" id="IPR001320">
    <property type="entry name" value="Iontro_rcpt_C"/>
</dbReference>
<evidence type="ECO:0000256" key="7">
    <source>
        <dbReference type="ARBA" id="ARBA00023170"/>
    </source>
</evidence>
<dbReference type="PANTHER" id="PTHR18966">
    <property type="entry name" value="IONOTROPIC GLUTAMATE RECEPTOR"/>
    <property type="match status" value="1"/>
</dbReference>
<dbReference type="KEGG" id="uam:UABAM_02392"/>
<dbReference type="Gene3D" id="1.10.287.70">
    <property type="match status" value="1"/>
</dbReference>
<feature type="transmembrane region" description="Helical" evidence="10">
    <location>
        <begin position="191"/>
        <end position="217"/>
    </location>
</feature>
<dbReference type="Proteomes" id="UP000326354">
    <property type="component" value="Chromosome"/>
</dbReference>
<keyword evidence="5" id="KW-0406">Ion transport</keyword>
<keyword evidence="4 10" id="KW-1133">Transmembrane helix</keyword>
<dbReference type="RefSeq" id="WP_151968216.1">
    <property type="nucleotide sequence ID" value="NZ_AP019860.1"/>
</dbReference>
<evidence type="ECO:0000256" key="8">
    <source>
        <dbReference type="ARBA" id="ARBA00023180"/>
    </source>
</evidence>
<dbReference type="SMART" id="SM00079">
    <property type="entry name" value="PBPe"/>
    <property type="match status" value="1"/>
</dbReference>
<evidence type="ECO:0000259" key="12">
    <source>
        <dbReference type="SMART" id="SM00079"/>
    </source>
</evidence>